<reference evidence="2 3" key="1">
    <citation type="submission" date="2017-09" db="EMBL/GenBank/DDBJ databases">
        <title>Depth-based differentiation of microbial function through sediment-hosted aquifers and enrichment of novel symbionts in the deep terrestrial subsurface.</title>
        <authorList>
            <person name="Probst A.J."/>
            <person name="Ladd B."/>
            <person name="Jarett J.K."/>
            <person name="Geller-Mcgrath D.E."/>
            <person name="Sieber C.M."/>
            <person name="Emerson J.B."/>
            <person name="Anantharaman K."/>
            <person name="Thomas B.C."/>
            <person name="Malmstrom R."/>
            <person name="Stieglmeier M."/>
            <person name="Klingl A."/>
            <person name="Woyke T."/>
            <person name="Ryan C.M."/>
            <person name="Banfield J.F."/>
        </authorList>
    </citation>
    <scope>NUCLEOTIDE SEQUENCE [LARGE SCALE GENOMIC DNA]</scope>
    <source>
        <strain evidence="2">CG08_land_8_20_14_0_20_45_16</strain>
    </source>
</reference>
<dbReference type="SUPFAM" id="SSF51971">
    <property type="entry name" value="Nucleotide-binding domain"/>
    <property type="match status" value="1"/>
</dbReference>
<organism evidence="2 3">
    <name type="scientific">Candidatus Saganbacteria bacterium CG08_land_8_20_14_0_20_45_16</name>
    <dbReference type="NCBI Taxonomy" id="2014293"/>
    <lineage>
        <taxon>Bacteria</taxon>
        <taxon>Bacillati</taxon>
        <taxon>Saganbacteria</taxon>
    </lineage>
</organism>
<dbReference type="Gene3D" id="3.50.50.60">
    <property type="entry name" value="FAD/NAD(P)-binding domain"/>
    <property type="match status" value="1"/>
</dbReference>
<dbReference type="PANTHER" id="PTHR21197">
    <property type="entry name" value="UDP-GALACTOPYRANOSE MUTASE"/>
    <property type="match status" value="1"/>
</dbReference>
<evidence type="ECO:0000313" key="2">
    <source>
        <dbReference type="EMBL" id="PIS28120.1"/>
    </source>
</evidence>
<dbReference type="NCBIfam" id="NF005546">
    <property type="entry name" value="PRK07208.1-2"/>
    <property type="match status" value="1"/>
</dbReference>
<dbReference type="GO" id="GO:0008767">
    <property type="term" value="F:UDP-galactopyranose mutase activity"/>
    <property type="evidence" value="ECO:0007669"/>
    <property type="project" value="TreeGrafter"/>
</dbReference>
<protein>
    <recommendedName>
        <fullName evidence="1">Amine oxidase domain-containing protein</fullName>
    </recommendedName>
</protein>
<dbReference type="GO" id="GO:0005829">
    <property type="term" value="C:cytosol"/>
    <property type="evidence" value="ECO:0007669"/>
    <property type="project" value="TreeGrafter"/>
</dbReference>
<dbReference type="InterPro" id="IPR036188">
    <property type="entry name" value="FAD/NAD-bd_sf"/>
</dbReference>
<accession>A0A2H0XT40</accession>
<dbReference type="EMBL" id="PEYM01000148">
    <property type="protein sequence ID" value="PIS28120.1"/>
    <property type="molecule type" value="Genomic_DNA"/>
</dbReference>
<dbReference type="GO" id="GO:0016491">
    <property type="term" value="F:oxidoreductase activity"/>
    <property type="evidence" value="ECO:0007669"/>
    <property type="project" value="InterPro"/>
</dbReference>
<evidence type="ECO:0000259" key="1">
    <source>
        <dbReference type="Pfam" id="PF01593"/>
    </source>
</evidence>
<proteinExistence type="predicted"/>
<dbReference type="NCBIfam" id="NF005548">
    <property type="entry name" value="PRK07208.1-4"/>
    <property type="match status" value="1"/>
</dbReference>
<sequence>MKGRQAIIIGAGPAGLTAAYELLDKTAIKPIVVEKESCVGGIAKTLNYKGNCIDFGGHRFFSKSDLVMAWWQKFLVIQDFPDQEELRLKVKRNDYQQKNIDGDPEKKDLVFLIRSRVSRIYYLRRFFDYPLALNVNFVKNLGVARLFKIGWSYLWSRLVPRRKERSLEDFLINRFGQGLYELFFKDYTHKVWGRPAQEIDAQWGRQRIKGLSIVKVIRHAIFKEKQTETSLIEKFYYPKYGPGQLWEEVAKQIVARGGTIMLNSEIVSVTSTPGSPGRIKNVVVRSTIDNSETTLEADYFISSMALKDLINCLTGTLPLAVRTVASQLPYRDFITVGLLLKKLKLQNKTQVKTANDLVPDNWIYIQENDVQLGRLQIFNNWSPYLLKDSSLVWLGLEYFCDQQDALWQMSDEALIKFATKEVEKLGLVDQKEVLDGVCYRMTKAYPAYFGSYDQIQVLRDYLNQVDNLYLIGRNGLHRYNNMDHSMLTAIKTVENISRGLTDKSGIWQINAEGAYHEAKRD</sequence>
<dbReference type="GO" id="GO:0050660">
    <property type="term" value="F:flavin adenine dinucleotide binding"/>
    <property type="evidence" value="ECO:0007669"/>
    <property type="project" value="TreeGrafter"/>
</dbReference>
<name>A0A2H0XT40_UNCSA</name>
<gene>
    <name evidence="2" type="ORF">COT42_09055</name>
</gene>
<evidence type="ECO:0000313" key="3">
    <source>
        <dbReference type="Proteomes" id="UP000231343"/>
    </source>
</evidence>
<dbReference type="AlphaFoldDB" id="A0A2H0XT40"/>
<dbReference type="Proteomes" id="UP000231343">
    <property type="component" value="Unassembled WGS sequence"/>
</dbReference>
<feature type="domain" description="Amine oxidase" evidence="1">
    <location>
        <begin position="14"/>
        <end position="473"/>
    </location>
</feature>
<comment type="caution">
    <text evidence="2">The sequence shown here is derived from an EMBL/GenBank/DDBJ whole genome shotgun (WGS) entry which is preliminary data.</text>
</comment>
<dbReference type="Pfam" id="PF01593">
    <property type="entry name" value="Amino_oxidase"/>
    <property type="match status" value="1"/>
</dbReference>
<dbReference type="PANTHER" id="PTHR21197:SF0">
    <property type="entry name" value="UDP-GALACTOPYRANOSE MUTASE"/>
    <property type="match status" value="1"/>
</dbReference>
<dbReference type="InterPro" id="IPR002937">
    <property type="entry name" value="Amino_oxidase"/>
</dbReference>